<evidence type="ECO:0000313" key="3">
    <source>
        <dbReference type="Proteomes" id="UP000236621"/>
    </source>
</evidence>
<name>A0A2K3QCB0_9HYPO</name>
<dbReference type="AlphaFoldDB" id="A0A2K3QCB0"/>
<dbReference type="PANTHER" id="PTHR10742">
    <property type="entry name" value="FLAVIN MONOAMINE OXIDASE"/>
    <property type="match status" value="1"/>
</dbReference>
<dbReference type="Proteomes" id="UP000236621">
    <property type="component" value="Unassembled WGS sequence"/>
</dbReference>
<dbReference type="PRINTS" id="PR00419">
    <property type="entry name" value="ADXRDTASE"/>
</dbReference>
<sequence length="538" mass="60164">MDAYSICYTSPSRRNSSRIYQDLRSVRPSSIPTLDYGLLRKIVTMDASTQHTNGDAAATPHVGIIGAGVSGLRCADILLRHGFKVTVVEGRDRLGGRLHQEKLPNGHWVDIGPNWIHGTDDNPMLDLAKQTKTAVGNWDTGSYIFDESGRLFPVDEGERLADMMWDIIQDAFKHSNTSSAGIPSSKSLADFFQEKVVEKIPESEPEFWRKRQIVLQMSDMWGAFVGSPVQRQSLKYFWLEECIEGDNLFCAGTYRQILNAIAKPVLAEADIRLKAKARRILHRREAGDKVRVELEGGQVLSFDQVVVTAPLGWLKQNLAAFEPPLPGRLIQAIQSVGYGCLEKVYISFPRAFWLSEAGDRNAKGFAQWLSPNYAPDSNPDRWNQEVVELASLTPETSHPTLLFYIFGEQSRHLTTKVAELDDQAERDRFLFHFFKPYYSRLPQYSEASDDCRPTGCLATAWLRDELAGFGSYSNFQVGLEEGDADIETMREGLPDGGLWFAGEHTAPFVALGTATGAYWSGESVGRRIAEAYGREPSH</sequence>
<evidence type="ECO:0000313" key="2">
    <source>
        <dbReference type="EMBL" id="PNY25149.1"/>
    </source>
</evidence>
<proteinExistence type="predicted"/>
<dbReference type="GO" id="GO:0006338">
    <property type="term" value="P:chromatin remodeling"/>
    <property type="evidence" value="ECO:0007669"/>
    <property type="project" value="TreeGrafter"/>
</dbReference>
<comment type="caution">
    <text evidence="2">The sequence shown here is derived from an EMBL/GenBank/DDBJ whole genome shotgun (WGS) entry which is preliminary data.</text>
</comment>
<dbReference type="InterPro" id="IPR050281">
    <property type="entry name" value="Flavin_monoamine_oxidase"/>
</dbReference>
<dbReference type="Gene3D" id="3.90.660.10">
    <property type="match status" value="1"/>
</dbReference>
<dbReference type="STRING" id="45235.A0A2K3QCB0"/>
<dbReference type="Gene3D" id="3.50.50.60">
    <property type="entry name" value="FAD/NAD(P)-binding domain"/>
    <property type="match status" value="1"/>
</dbReference>
<evidence type="ECO:0000259" key="1">
    <source>
        <dbReference type="Pfam" id="PF01593"/>
    </source>
</evidence>
<reference evidence="2 3" key="1">
    <citation type="submission" date="2017-08" db="EMBL/GenBank/DDBJ databases">
        <title>Harnessing the power of phylogenomics to disentangle the directionality and signatures of interkingdom host jumping in the parasitic fungal genus Tolypocladium.</title>
        <authorList>
            <person name="Quandt C.A."/>
            <person name="Patterson W."/>
            <person name="Spatafora J.W."/>
        </authorList>
    </citation>
    <scope>NUCLEOTIDE SEQUENCE [LARGE SCALE GENOMIC DNA]</scope>
    <source>
        <strain evidence="2 3">CBS 113982</strain>
    </source>
</reference>
<dbReference type="InterPro" id="IPR036188">
    <property type="entry name" value="FAD/NAD-bd_sf"/>
</dbReference>
<feature type="domain" description="Amine oxidase" evidence="1">
    <location>
        <begin position="69"/>
        <end position="528"/>
    </location>
</feature>
<gene>
    <name evidence="2" type="ORF">TCAP_04916</name>
</gene>
<dbReference type="GO" id="GO:0050660">
    <property type="term" value="F:flavin adenine dinucleotide binding"/>
    <property type="evidence" value="ECO:0007669"/>
    <property type="project" value="TreeGrafter"/>
</dbReference>
<dbReference type="Pfam" id="PF01593">
    <property type="entry name" value="Amino_oxidase"/>
    <property type="match status" value="1"/>
</dbReference>
<dbReference type="SUPFAM" id="SSF51905">
    <property type="entry name" value="FAD/NAD(P)-binding domain"/>
    <property type="match status" value="1"/>
</dbReference>
<dbReference type="PANTHER" id="PTHR10742:SF414">
    <property type="entry name" value="CONTAINING AMINE OXIDASE, PUTATIVE (AFU_ORTHOLOGUE AFUA_3G12150)-RELATED"/>
    <property type="match status" value="1"/>
</dbReference>
<accession>A0A2K3QCB0</accession>
<dbReference type="OrthoDB" id="5046242at2759"/>
<keyword evidence="3" id="KW-1185">Reference proteome</keyword>
<dbReference type="SUPFAM" id="SSF54373">
    <property type="entry name" value="FAD-linked reductases, C-terminal domain"/>
    <property type="match status" value="1"/>
</dbReference>
<dbReference type="GO" id="GO:0016491">
    <property type="term" value="F:oxidoreductase activity"/>
    <property type="evidence" value="ECO:0007669"/>
    <property type="project" value="InterPro"/>
</dbReference>
<dbReference type="GO" id="GO:0003682">
    <property type="term" value="F:chromatin binding"/>
    <property type="evidence" value="ECO:0007669"/>
    <property type="project" value="TreeGrafter"/>
</dbReference>
<dbReference type="InterPro" id="IPR002937">
    <property type="entry name" value="Amino_oxidase"/>
</dbReference>
<protein>
    <submittedName>
        <fullName evidence="2">Polyamine oxidase 4</fullName>
    </submittedName>
</protein>
<organism evidence="2 3">
    <name type="scientific">Tolypocladium capitatum</name>
    <dbReference type="NCBI Taxonomy" id="45235"/>
    <lineage>
        <taxon>Eukaryota</taxon>
        <taxon>Fungi</taxon>
        <taxon>Dikarya</taxon>
        <taxon>Ascomycota</taxon>
        <taxon>Pezizomycotina</taxon>
        <taxon>Sordariomycetes</taxon>
        <taxon>Hypocreomycetidae</taxon>
        <taxon>Hypocreales</taxon>
        <taxon>Ophiocordycipitaceae</taxon>
        <taxon>Tolypocladium</taxon>
    </lineage>
</organism>
<dbReference type="EMBL" id="NRSZ01000800">
    <property type="protein sequence ID" value="PNY25149.1"/>
    <property type="molecule type" value="Genomic_DNA"/>
</dbReference>